<organism evidence="5 6">
    <name type="scientific">Rhodotorula diobovata</name>
    <dbReference type="NCBI Taxonomy" id="5288"/>
    <lineage>
        <taxon>Eukaryota</taxon>
        <taxon>Fungi</taxon>
        <taxon>Dikarya</taxon>
        <taxon>Basidiomycota</taxon>
        <taxon>Pucciniomycotina</taxon>
        <taxon>Microbotryomycetes</taxon>
        <taxon>Sporidiobolales</taxon>
        <taxon>Sporidiobolaceae</taxon>
        <taxon>Rhodotorula</taxon>
    </lineage>
</organism>
<dbReference type="GO" id="GO:0005085">
    <property type="term" value="F:guanyl-nucleotide exchange factor activity"/>
    <property type="evidence" value="ECO:0007669"/>
    <property type="project" value="InterPro"/>
</dbReference>
<protein>
    <submittedName>
        <fullName evidence="5">Proteophosphoglycan ppg4</fullName>
    </submittedName>
</protein>
<dbReference type="GO" id="GO:0070319">
    <property type="term" value="C:Golgi to plasma membrane transport vesicle"/>
    <property type="evidence" value="ECO:0007669"/>
    <property type="project" value="TreeGrafter"/>
</dbReference>
<feature type="compositionally biased region" description="Low complexity" evidence="3">
    <location>
        <begin position="1"/>
        <end position="13"/>
    </location>
</feature>
<dbReference type="AlphaFoldDB" id="A0A5C5FQP2"/>
<evidence type="ECO:0000313" key="5">
    <source>
        <dbReference type="EMBL" id="TNY19110.1"/>
    </source>
</evidence>
<dbReference type="Pfam" id="PF06428">
    <property type="entry name" value="Sec2p"/>
    <property type="match status" value="1"/>
</dbReference>
<evidence type="ECO:0000256" key="2">
    <source>
        <dbReference type="SAM" id="Coils"/>
    </source>
</evidence>
<comment type="caution">
    <text evidence="5">The sequence shown here is derived from an EMBL/GenBank/DDBJ whole genome shotgun (WGS) entry which is preliminary data.</text>
</comment>
<feature type="compositionally biased region" description="Low complexity" evidence="3">
    <location>
        <begin position="788"/>
        <end position="797"/>
    </location>
</feature>
<feature type="compositionally biased region" description="Low complexity" evidence="3">
    <location>
        <begin position="487"/>
        <end position="502"/>
    </location>
</feature>
<feature type="compositionally biased region" description="Gly residues" evidence="3">
    <location>
        <begin position="927"/>
        <end position="939"/>
    </location>
</feature>
<feature type="compositionally biased region" description="Low complexity" evidence="3">
    <location>
        <begin position="238"/>
        <end position="252"/>
    </location>
</feature>
<evidence type="ECO:0000259" key="4">
    <source>
        <dbReference type="Pfam" id="PF06428"/>
    </source>
</evidence>
<feature type="region of interest" description="Disordered" evidence="3">
    <location>
        <begin position="1"/>
        <end position="63"/>
    </location>
</feature>
<evidence type="ECO:0000313" key="6">
    <source>
        <dbReference type="Proteomes" id="UP000311382"/>
    </source>
</evidence>
<gene>
    <name evidence="5" type="ORF">DMC30DRAFT_18761</name>
</gene>
<feature type="compositionally biased region" description="Basic and acidic residues" evidence="3">
    <location>
        <begin position="561"/>
        <end position="571"/>
    </location>
</feature>
<feature type="compositionally biased region" description="Low complexity" evidence="3">
    <location>
        <begin position="85"/>
        <end position="100"/>
    </location>
</feature>
<feature type="compositionally biased region" description="Low complexity" evidence="3">
    <location>
        <begin position="629"/>
        <end position="653"/>
    </location>
</feature>
<feature type="coiled-coil region" evidence="2">
    <location>
        <begin position="310"/>
        <end position="408"/>
    </location>
</feature>
<dbReference type="Proteomes" id="UP000311382">
    <property type="component" value="Unassembled WGS sequence"/>
</dbReference>
<name>A0A5C5FQP2_9BASI</name>
<feature type="compositionally biased region" description="Low complexity" evidence="3">
    <location>
        <begin position="940"/>
        <end position="973"/>
    </location>
</feature>
<feature type="region of interest" description="Disordered" evidence="3">
    <location>
        <begin position="429"/>
        <end position="1021"/>
    </location>
</feature>
<dbReference type="Gene3D" id="6.10.140.910">
    <property type="match status" value="1"/>
</dbReference>
<feature type="compositionally biased region" description="Basic and acidic residues" evidence="3">
    <location>
        <begin position="761"/>
        <end position="775"/>
    </location>
</feature>
<feature type="region of interest" description="Disordered" evidence="3">
    <location>
        <begin position="173"/>
        <end position="205"/>
    </location>
</feature>
<dbReference type="PANTHER" id="PTHR14430:SF0">
    <property type="entry name" value="SEC2P DOMAIN-CONTAINING PROTEIN"/>
    <property type="match status" value="1"/>
</dbReference>
<feature type="compositionally biased region" description="Polar residues" evidence="3">
    <location>
        <begin position="26"/>
        <end position="50"/>
    </location>
</feature>
<feature type="compositionally biased region" description="Polar residues" evidence="3">
    <location>
        <begin position="191"/>
        <end position="203"/>
    </location>
</feature>
<sequence>MSAVSIAVAAPSSHPNDPPSADGPSPTASTSKHPFDPSSSGPSLPSTFVPNQARHLRRPSRAERYEAIVSSAREVLARGSRRSSLEGVGLGLSSSGTSSSREGKRRSRLEEVAAEAVDRNEWEDTVRSLLRVVDGMSHQLATHDDLAAQLKIAQSNLALAETHSEFLEDTLRRRESLSSGSHAMAPHHSGPGTQRRGSADTNESGGLGGLFGLGLSGDAEANGGAKSFFRLPSKRKPTPSNSSSNSMPAPNSRGLRSVASSPLLKDASPNPASPTDQPRFSTSTFSSIDESSLSVPVNGGGNSPTFSRELFALQTQVSSLETECAALRSNNGSLKRSNETLVGKCAELEKTTEDLMSELENLSVELFSEANTLVADERKARAKADEEVERLQAEVDSLNLQLSALRLELAHRPSIHDIASPALPALPHSAPTTPALSMSSDSLQPYSASPDRMPAPARADTDRERPVSAATGRRWFPFSRASNVGEAPAAAPPHSTSAPPSTLQAPVMARGDSGSSHVSDTSATSFFSTRSGPARSASSAHERSPVMPAEVQRRATAPTAKGKEKARELDLGIRVPSSAGGEWMARTESDGGTTVGAKTPGTAVDPHKSLDAAMQQPLSPNSRSPGLKPSAATPAPASLPSSTLAPSVSLPSAQDDATPIPDRATPVFAGPRLRPPRSSDGTAAPRPLAIHTNVTPPMLAGGFSHPVDPSRIGGPTAAEMTAASKSPKSPNELRWNKVAGSIDSNGASSSSSRARSNSRSSVDRAGEGRRWDRENLPPSPALPEGFEQQQQQQQGQQPSVPAPGRRSTEERAETAVLQDAPVPRVQVPAPTPASITARLRLDTSIVRLGPSVPTSGSKPQRSPSAQAAASLGSRPTLTRAASTTDAVPFPTTVSTAQAAASSGPASAAPTTRPTYLRANSSSSLSGGRAGAGAGGGGGITPSTSASSLASRSSASSGAALLSPGGASSSSGRAHTPDGTRTVEDLDNLMRSIVEMSEGLFDKEDEERDGAGTGTGKGLAQN</sequence>
<feature type="compositionally biased region" description="Polar residues" evidence="3">
    <location>
        <begin position="873"/>
        <end position="885"/>
    </location>
</feature>
<evidence type="ECO:0000256" key="3">
    <source>
        <dbReference type="SAM" id="MobiDB-lite"/>
    </source>
</evidence>
<evidence type="ECO:0000256" key="1">
    <source>
        <dbReference type="ARBA" id="ARBA00023054"/>
    </source>
</evidence>
<dbReference type="GO" id="GO:0051286">
    <property type="term" value="C:cell tip"/>
    <property type="evidence" value="ECO:0007669"/>
    <property type="project" value="TreeGrafter"/>
</dbReference>
<dbReference type="STRING" id="5288.A0A5C5FQP2"/>
<dbReference type="GO" id="GO:0006887">
    <property type="term" value="P:exocytosis"/>
    <property type="evidence" value="ECO:0007669"/>
    <property type="project" value="TreeGrafter"/>
</dbReference>
<reference evidence="5 6" key="1">
    <citation type="submission" date="2019-03" db="EMBL/GenBank/DDBJ databases">
        <title>Rhodosporidium diobovatum UCD-FST 08-225 genome sequencing, assembly, and annotation.</title>
        <authorList>
            <person name="Fakankun I.U."/>
            <person name="Fristensky B."/>
            <person name="Levin D.B."/>
        </authorList>
    </citation>
    <scope>NUCLEOTIDE SEQUENCE [LARGE SCALE GENOMIC DNA]</scope>
    <source>
        <strain evidence="5 6">UCD-FST 08-225</strain>
    </source>
</reference>
<dbReference type="OrthoDB" id="5560525at2759"/>
<feature type="compositionally biased region" description="Gly residues" evidence="3">
    <location>
        <begin position="1010"/>
        <end position="1021"/>
    </location>
</feature>
<dbReference type="InterPro" id="IPR009449">
    <property type="entry name" value="Sec2_N"/>
</dbReference>
<accession>A0A5C5FQP2</accession>
<feature type="compositionally biased region" description="Low complexity" evidence="3">
    <location>
        <begin position="891"/>
        <end position="926"/>
    </location>
</feature>
<dbReference type="PANTHER" id="PTHR14430">
    <property type="entry name" value="RABIN3-RELATED"/>
    <property type="match status" value="1"/>
</dbReference>
<feature type="compositionally biased region" description="Low complexity" evidence="3">
    <location>
        <begin position="739"/>
        <end position="760"/>
    </location>
</feature>
<feature type="region of interest" description="Disordered" evidence="3">
    <location>
        <begin position="228"/>
        <end position="300"/>
    </location>
</feature>
<dbReference type="SUPFAM" id="SSF144284">
    <property type="entry name" value="Sec2 N-terminal region"/>
    <property type="match status" value="1"/>
</dbReference>
<feature type="compositionally biased region" description="Basic and acidic residues" evidence="3">
    <location>
        <begin position="974"/>
        <end position="983"/>
    </location>
</feature>
<feature type="region of interest" description="Disordered" evidence="3">
    <location>
        <begin position="76"/>
        <end position="110"/>
    </location>
</feature>
<feature type="domain" description="GDP/GTP exchange factor Sec2 N-terminal" evidence="4">
    <location>
        <begin position="318"/>
        <end position="410"/>
    </location>
</feature>
<dbReference type="InterPro" id="IPR040351">
    <property type="entry name" value="RAB3IL/RAB3IP/Sec2"/>
</dbReference>
<keyword evidence="1 2" id="KW-0175">Coiled coil</keyword>
<proteinExistence type="predicted"/>
<dbReference type="EMBL" id="SOZI01000108">
    <property type="protein sequence ID" value="TNY19110.1"/>
    <property type="molecule type" value="Genomic_DNA"/>
</dbReference>
<feature type="compositionally biased region" description="Low complexity" evidence="3">
    <location>
        <begin position="857"/>
        <end position="870"/>
    </location>
</feature>
<feature type="compositionally biased region" description="Low complexity" evidence="3">
    <location>
        <begin position="280"/>
        <end position="294"/>
    </location>
</feature>
<keyword evidence="6" id="KW-1185">Reference proteome</keyword>
<feature type="compositionally biased region" description="Polar residues" evidence="3">
    <location>
        <begin position="513"/>
        <end position="539"/>
    </location>
</feature>
<feature type="compositionally biased region" description="Polar residues" evidence="3">
    <location>
        <begin position="437"/>
        <end position="447"/>
    </location>
</feature>